<reference evidence="1" key="1">
    <citation type="submission" date="2016-05" db="EMBL/GenBank/DDBJ databases">
        <authorList>
            <person name="Lavstsen T."/>
            <person name="Jespersen J.S."/>
        </authorList>
    </citation>
    <scope>NUCLEOTIDE SEQUENCE</scope>
    <source>
        <tissue evidence="1">Brain</tissue>
    </source>
</reference>
<feature type="non-terminal residue" evidence="1">
    <location>
        <position position="60"/>
    </location>
</feature>
<name>A0A1A8Q4C6_9TELE</name>
<organism evidence="1">
    <name type="scientific">Nothobranchius pienaari</name>
    <dbReference type="NCBI Taxonomy" id="704102"/>
    <lineage>
        <taxon>Eukaryota</taxon>
        <taxon>Metazoa</taxon>
        <taxon>Chordata</taxon>
        <taxon>Craniata</taxon>
        <taxon>Vertebrata</taxon>
        <taxon>Euteleostomi</taxon>
        <taxon>Actinopterygii</taxon>
        <taxon>Neopterygii</taxon>
        <taxon>Teleostei</taxon>
        <taxon>Neoteleostei</taxon>
        <taxon>Acanthomorphata</taxon>
        <taxon>Ovalentaria</taxon>
        <taxon>Atherinomorphae</taxon>
        <taxon>Cyprinodontiformes</taxon>
        <taxon>Nothobranchiidae</taxon>
        <taxon>Nothobranchius</taxon>
    </lineage>
</organism>
<gene>
    <name evidence="1" type="primary">Nfu_g_1_003126</name>
</gene>
<dbReference type="AlphaFoldDB" id="A0A1A8Q4C6"/>
<dbReference type="EMBL" id="HAEG01010807">
    <property type="protein sequence ID" value="SBR88097.1"/>
    <property type="molecule type" value="Transcribed_RNA"/>
</dbReference>
<reference evidence="1" key="2">
    <citation type="submission" date="2016-06" db="EMBL/GenBank/DDBJ databases">
        <title>The genome of a short-lived fish provides insights into sex chromosome evolution and the genetic control of aging.</title>
        <authorList>
            <person name="Reichwald K."/>
            <person name="Felder M."/>
            <person name="Petzold A."/>
            <person name="Koch P."/>
            <person name="Groth M."/>
            <person name="Platzer M."/>
        </authorList>
    </citation>
    <scope>NUCLEOTIDE SEQUENCE</scope>
    <source>
        <tissue evidence="1">Brain</tissue>
    </source>
</reference>
<accession>A0A1A8Q4C6</accession>
<feature type="non-terminal residue" evidence="1">
    <location>
        <position position="1"/>
    </location>
</feature>
<protein>
    <submittedName>
        <fullName evidence="1">Uncharacterized protein</fullName>
    </submittedName>
</protein>
<evidence type="ECO:0000313" key="1">
    <source>
        <dbReference type="EMBL" id="SBR88097.1"/>
    </source>
</evidence>
<proteinExistence type="predicted"/>
<sequence>EVEFLEYVNDGYEQYLRVFTDGSKDLGLGSSGFAFVVPSYGYSESYRTQGLLSVYTVEML</sequence>